<organism evidence="1 2">
    <name type="scientific">Neolentinus lepideus HHB14362 ss-1</name>
    <dbReference type="NCBI Taxonomy" id="1314782"/>
    <lineage>
        <taxon>Eukaryota</taxon>
        <taxon>Fungi</taxon>
        <taxon>Dikarya</taxon>
        <taxon>Basidiomycota</taxon>
        <taxon>Agaricomycotina</taxon>
        <taxon>Agaricomycetes</taxon>
        <taxon>Gloeophyllales</taxon>
        <taxon>Gloeophyllaceae</taxon>
        <taxon>Neolentinus</taxon>
    </lineage>
</organism>
<proteinExistence type="predicted"/>
<dbReference type="AlphaFoldDB" id="A0A165NHF7"/>
<accession>A0A165NHF7</accession>
<evidence type="ECO:0000313" key="2">
    <source>
        <dbReference type="Proteomes" id="UP000076761"/>
    </source>
</evidence>
<dbReference type="InParanoid" id="A0A165NHF7"/>
<gene>
    <name evidence="1" type="ORF">NEOLEDRAFT_1141776</name>
</gene>
<evidence type="ECO:0000313" key="1">
    <source>
        <dbReference type="EMBL" id="KZT19647.1"/>
    </source>
</evidence>
<keyword evidence="2" id="KW-1185">Reference proteome</keyword>
<reference evidence="1 2" key="1">
    <citation type="journal article" date="2016" name="Mol. Biol. Evol.">
        <title>Comparative Genomics of Early-Diverging Mushroom-Forming Fungi Provides Insights into the Origins of Lignocellulose Decay Capabilities.</title>
        <authorList>
            <person name="Nagy L.G."/>
            <person name="Riley R."/>
            <person name="Tritt A."/>
            <person name="Adam C."/>
            <person name="Daum C."/>
            <person name="Floudas D."/>
            <person name="Sun H."/>
            <person name="Yadav J.S."/>
            <person name="Pangilinan J."/>
            <person name="Larsson K.H."/>
            <person name="Matsuura K."/>
            <person name="Barry K."/>
            <person name="Labutti K."/>
            <person name="Kuo R."/>
            <person name="Ohm R.A."/>
            <person name="Bhattacharya S.S."/>
            <person name="Shirouzu T."/>
            <person name="Yoshinaga Y."/>
            <person name="Martin F.M."/>
            <person name="Grigoriev I.V."/>
            <person name="Hibbett D.S."/>
        </authorList>
    </citation>
    <scope>NUCLEOTIDE SEQUENCE [LARGE SCALE GENOMIC DNA]</scope>
    <source>
        <strain evidence="1 2">HHB14362 ss-1</strain>
    </source>
</reference>
<dbReference type="EMBL" id="KV425636">
    <property type="protein sequence ID" value="KZT19647.1"/>
    <property type="molecule type" value="Genomic_DNA"/>
</dbReference>
<name>A0A165NHF7_9AGAM</name>
<protein>
    <submittedName>
        <fullName evidence="1">Uncharacterized protein</fullName>
    </submittedName>
</protein>
<sequence>MSLTSKPLIKATRALRFEVLRHQHFALIHNVYKTTLQRGQTCISPPHRLS</sequence>
<dbReference type="Proteomes" id="UP000076761">
    <property type="component" value="Unassembled WGS sequence"/>
</dbReference>